<organism evidence="2 3">
    <name type="scientific">Moelleriella libera RCEF 2490</name>
    <dbReference type="NCBI Taxonomy" id="1081109"/>
    <lineage>
        <taxon>Eukaryota</taxon>
        <taxon>Fungi</taxon>
        <taxon>Dikarya</taxon>
        <taxon>Ascomycota</taxon>
        <taxon>Pezizomycotina</taxon>
        <taxon>Sordariomycetes</taxon>
        <taxon>Hypocreomycetidae</taxon>
        <taxon>Hypocreales</taxon>
        <taxon>Clavicipitaceae</taxon>
        <taxon>Moelleriella</taxon>
    </lineage>
</organism>
<gene>
    <name evidence="2" type="ORF">AAL_03312</name>
</gene>
<dbReference type="InterPro" id="IPR011009">
    <property type="entry name" value="Kinase-like_dom_sf"/>
</dbReference>
<comment type="caution">
    <text evidence="2">The sequence shown here is derived from an EMBL/GenBank/DDBJ whole genome shotgun (WGS) entry which is preliminary data.</text>
</comment>
<dbReference type="EMBL" id="AZGY01000006">
    <property type="protein sequence ID" value="KZZ97348.1"/>
    <property type="molecule type" value="Genomic_DNA"/>
</dbReference>
<dbReference type="InterPro" id="IPR045133">
    <property type="entry name" value="IRE1/2-like"/>
</dbReference>
<dbReference type="OrthoDB" id="4062651at2759"/>
<proteinExistence type="predicted"/>
<evidence type="ECO:0000259" key="1">
    <source>
        <dbReference type="PROSITE" id="PS50011"/>
    </source>
</evidence>
<dbReference type="InterPro" id="IPR000719">
    <property type="entry name" value="Prot_kinase_dom"/>
</dbReference>
<keyword evidence="2" id="KW-0418">Kinase</keyword>
<dbReference type="AlphaFoldDB" id="A0A168D4L3"/>
<dbReference type="Pfam" id="PF00069">
    <property type="entry name" value="Pkinase"/>
    <property type="match status" value="1"/>
</dbReference>
<protein>
    <submittedName>
        <fullName evidence="2">Protein kinase-like domain protein</fullName>
    </submittedName>
</protein>
<dbReference type="PROSITE" id="PS50011">
    <property type="entry name" value="PROTEIN_KINASE_DOM"/>
    <property type="match status" value="1"/>
</dbReference>
<dbReference type="GO" id="GO:0004521">
    <property type="term" value="F:RNA endonuclease activity"/>
    <property type="evidence" value="ECO:0007669"/>
    <property type="project" value="InterPro"/>
</dbReference>
<sequence length="277" mass="30828">MAPRIESWDDFLWVAEAVDEETGQFRYTRVVATAEEDDDDMVFHGYLYKRQADVSLSEATGALARIPDDEIFPRCSRSLGLTRAPDELQPCTYIKRPNLALYDQLLLARCDVVVDVVRKELLEEAQALEAVTAGDSSSSSSPHPNFIGYYGCRVRRGHITGIMLDRHPFDLHGYLKSGHVLGDKACFMRGLASAVRYLHALGWAHNDLTPSNVLVSDDQSAILAGFGAARRIGERLGANRGTEGWTEHDVDDYTTSKAEHDVEALARLNAWLDDPTF</sequence>
<accession>A0A168D4L3</accession>
<dbReference type="Proteomes" id="UP000078544">
    <property type="component" value="Unassembled WGS sequence"/>
</dbReference>
<evidence type="ECO:0000313" key="3">
    <source>
        <dbReference type="Proteomes" id="UP000078544"/>
    </source>
</evidence>
<dbReference type="Gene3D" id="1.10.510.10">
    <property type="entry name" value="Transferase(Phosphotransferase) domain 1"/>
    <property type="match status" value="1"/>
</dbReference>
<dbReference type="GO" id="GO:0051082">
    <property type="term" value="F:unfolded protein binding"/>
    <property type="evidence" value="ECO:0007669"/>
    <property type="project" value="TreeGrafter"/>
</dbReference>
<feature type="domain" description="Protein kinase" evidence="1">
    <location>
        <begin position="16"/>
        <end position="277"/>
    </location>
</feature>
<keyword evidence="3" id="KW-1185">Reference proteome</keyword>
<dbReference type="GO" id="GO:0005524">
    <property type="term" value="F:ATP binding"/>
    <property type="evidence" value="ECO:0007669"/>
    <property type="project" value="InterPro"/>
</dbReference>
<dbReference type="GO" id="GO:0036498">
    <property type="term" value="P:IRE1-mediated unfolded protein response"/>
    <property type="evidence" value="ECO:0007669"/>
    <property type="project" value="TreeGrafter"/>
</dbReference>
<evidence type="ECO:0000313" key="2">
    <source>
        <dbReference type="EMBL" id="KZZ97348.1"/>
    </source>
</evidence>
<name>A0A168D4L3_9HYPO</name>
<dbReference type="SUPFAM" id="SSF56112">
    <property type="entry name" value="Protein kinase-like (PK-like)"/>
    <property type="match status" value="1"/>
</dbReference>
<dbReference type="PANTHER" id="PTHR13954:SF6">
    <property type="entry name" value="NON-SPECIFIC SERINE_THREONINE PROTEIN KINASE"/>
    <property type="match status" value="1"/>
</dbReference>
<dbReference type="GO" id="GO:0070059">
    <property type="term" value="P:intrinsic apoptotic signaling pathway in response to endoplasmic reticulum stress"/>
    <property type="evidence" value="ECO:0007669"/>
    <property type="project" value="TreeGrafter"/>
</dbReference>
<dbReference type="GO" id="GO:1990604">
    <property type="term" value="C:IRE1-TRAF2-ASK1 complex"/>
    <property type="evidence" value="ECO:0007669"/>
    <property type="project" value="TreeGrafter"/>
</dbReference>
<keyword evidence="2" id="KW-0808">Transferase</keyword>
<dbReference type="GO" id="GO:0004674">
    <property type="term" value="F:protein serine/threonine kinase activity"/>
    <property type="evidence" value="ECO:0007669"/>
    <property type="project" value="InterPro"/>
</dbReference>
<dbReference type="PANTHER" id="PTHR13954">
    <property type="entry name" value="IRE1-RELATED"/>
    <property type="match status" value="1"/>
</dbReference>
<dbReference type="STRING" id="1081109.A0A168D4L3"/>
<reference evidence="2 3" key="1">
    <citation type="journal article" date="2016" name="Genome Biol. Evol.">
        <title>Divergent and convergent evolution of fungal pathogenicity.</title>
        <authorList>
            <person name="Shang Y."/>
            <person name="Xiao G."/>
            <person name="Zheng P."/>
            <person name="Cen K."/>
            <person name="Zhan S."/>
            <person name="Wang C."/>
        </authorList>
    </citation>
    <scope>NUCLEOTIDE SEQUENCE [LARGE SCALE GENOMIC DNA]</scope>
    <source>
        <strain evidence="2 3">RCEF 2490</strain>
    </source>
</reference>